<dbReference type="Proteomes" id="UP000675664">
    <property type="component" value="Unassembled WGS sequence"/>
</dbReference>
<sequence>MTATRNRRVGTLTLGISLIGMGGLFLTHILMPSLISYSFIFRLWPLILICLGMEVILAYVINKEQHFLYDGWAVFIMIGMMCFSAAMAAVQILFEYGRITGNITI</sequence>
<dbReference type="RefSeq" id="WP_227017204.1">
    <property type="nucleotide sequence ID" value="NZ_JAGSND010000002.1"/>
</dbReference>
<reference evidence="2" key="2">
    <citation type="submission" date="2021-04" db="EMBL/GenBank/DDBJ databases">
        <authorList>
            <person name="Liu J."/>
        </authorList>
    </citation>
    <scope>NUCLEOTIDE SEQUENCE</scope>
    <source>
        <strain evidence="2">BAD-6</strain>
    </source>
</reference>
<reference evidence="2" key="1">
    <citation type="submission" date="2021-04" db="EMBL/GenBank/DDBJ databases">
        <title>Sinoanaerobacter chloroacetimidivorans sp. nov., an obligate anaerobic bacterium isolated from anaerobic sludge.</title>
        <authorList>
            <person name="Bao Y."/>
        </authorList>
    </citation>
    <scope>NUCLEOTIDE SEQUENCE</scope>
    <source>
        <strain evidence="2">BAD-6</strain>
    </source>
</reference>
<gene>
    <name evidence="2" type="ORF">KCX82_04250</name>
</gene>
<keyword evidence="1" id="KW-1133">Transmembrane helix</keyword>
<feature type="transmembrane region" description="Helical" evidence="1">
    <location>
        <begin position="43"/>
        <end position="61"/>
    </location>
</feature>
<organism evidence="2 3">
    <name type="scientific">Sinanaerobacter chloroacetimidivorans</name>
    <dbReference type="NCBI Taxonomy" id="2818044"/>
    <lineage>
        <taxon>Bacteria</taxon>
        <taxon>Bacillati</taxon>
        <taxon>Bacillota</taxon>
        <taxon>Clostridia</taxon>
        <taxon>Peptostreptococcales</taxon>
        <taxon>Anaerovoracaceae</taxon>
        <taxon>Sinanaerobacter</taxon>
    </lineage>
</organism>
<evidence type="ECO:0008006" key="4">
    <source>
        <dbReference type="Google" id="ProtNLM"/>
    </source>
</evidence>
<evidence type="ECO:0000256" key="1">
    <source>
        <dbReference type="SAM" id="Phobius"/>
    </source>
</evidence>
<evidence type="ECO:0000313" key="2">
    <source>
        <dbReference type="EMBL" id="MBR0597074.1"/>
    </source>
</evidence>
<keyword evidence="3" id="KW-1185">Reference proteome</keyword>
<keyword evidence="1" id="KW-0812">Transmembrane</keyword>
<dbReference type="EMBL" id="JAGSND010000002">
    <property type="protein sequence ID" value="MBR0597074.1"/>
    <property type="molecule type" value="Genomic_DNA"/>
</dbReference>
<dbReference type="AlphaFoldDB" id="A0A8J7VXX2"/>
<feature type="transmembrane region" description="Helical" evidence="1">
    <location>
        <begin position="73"/>
        <end position="94"/>
    </location>
</feature>
<comment type="caution">
    <text evidence="2">The sequence shown here is derived from an EMBL/GenBank/DDBJ whole genome shotgun (WGS) entry which is preliminary data.</text>
</comment>
<feature type="transmembrane region" description="Helical" evidence="1">
    <location>
        <begin position="12"/>
        <end position="31"/>
    </location>
</feature>
<protein>
    <recommendedName>
        <fullName evidence="4">DUF5668 domain-containing protein</fullName>
    </recommendedName>
</protein>
<proteinExistence type="predicted"/>
<keyword evidence="1" id="KW-0472">Membrane</keyword>
<evidence type="ECO:0000313" key="3">
    <source>
        <dbReference type="Proteomes" id="UP000675664"/>
    </source>
</evidence>
<name>A0A8J7VXX2_9FIRM</name>
<accession>A0A8J7VXX2</accession>